<evidence type="ECO:0000313" key="1">
    <source>
        <dbReference type="EMBL" id="PVH37695.1"/>
    </source>
</evidence>
<sequence length="91" mass="10239">MGMTIDGDDGSMAVRSTLRLQQRPENSIPFVCCGLVERSVGFSTRHHWALRLYSGGRCASQKRKEKRESTYGHVRARIGMNFDPSSMSFVV</sequence>
<accession>A0A2T8IJ44</accession>
<proteinExistence type="predicted"/>
<dbReference type="AlphaFoldDB" id="A0A2T8IJ44"/>
<dbReference type="Proteomes" id="UP000243499">
    <property type="component" value="Chromosome 5"/>
</dbReference>
<reference evidence="1" key="1">
    <citation type="submission" date="2018-04" db="EMBL/GenBank/DDBJ databases">
        <title>WGS assembly of Panicum hallii.</title>
        <authorList>
            <person name="Lovell J."/>
            <person name="Jenkins J."/>
            <person name="Lowry D."/>
            <person name="Mamidi S."/>
            <person name="Sreedasyam A."/>
            <person name="Weng X."/>
            <person name="Barry K."/>
            <person name="Bonette J."/>
            <person name="Campitelli B."/>
            <person name="Daum C."/>
            <person name="Gordon S."/>
            <person name="Gould B."/>
            <person name="Lipzen A."/>
            <person name="Macqueen A."/>
            <person name="Palacio-Mejia J."/>
            <person name="Plott C."/>
            <person name="Shakirov E."/>
            <person name="Shu S."/>
            <person name="Yoshinaga Y."/>
            <person name="Zane M."/>
            <person name="Rokhsar D."/>
            <person name="Grimwood J."/>
            <person name="Schmutz J."/>
            <person name="Juenger T."/>
        </authorList>
    </citation>
    <scope>NUCLEOTIDE SEQUENCE [LARGE SCALE GENOMIC DNA]</scope>
    <source>
        <strain evidence="1">FIL2</strain>
    </source>
</reference>
<dbReference type="Gramene" id="PVH37695">
    <property type="protein sequence ID" value="PVH37695"/>
    <property type="gene ID" value="PAHAL_5G061800"/>
</dbReference>
<organism evidence="1">
    <name type="scientific">Panicum hallii</name>
    <dbReference type="NCBI Taxonomy" id="206008"/>
    <lineage>
        <taxon>Eukaryota</taxon>
        <taxon>Viridiplantae</taxon>
        <taxon>Streptophyta</taxon>
        <taxon>Embryophyta</taxon>
        <taxon>Tracheophyta</taxon>
        <taxon>Spermatophyta</taxon>
        <taxon>Magnoliopsida</taxon>
        <taxon>Liliopsida</taxon>
        <taxon>Poales</taxon>
        <taxon>Poaceae</taxon>
        <taxon>PACMAD clade</taxon>
        <taxon>Panicoideae</taxon>
        <taxon>Panicodae</taxon>
        <taxon>Paniceae</taxon>
        <taxon>Panicinae</taxon>
        <taxon>Panicum</taxon>
        <taxon>Panicum sect. Panicum</taxon>
    </lineage>
</organism>
<dbReference type="EMBL" id="CM008050">
    <property type="protein sequence ID" value="PVH37695.1"/>
    <property type="molecule type" value="Genomic_DNA"/>
</dbReference>
<name>A0A2T8IJ44_9POAL</name>
<gene>
    <name evidence="1" type="ORF">PAHAL_5G061800</name>
</gene>
<protein>
    <submittedName>
        <fullName evidence="1">Uncharacterized protein</fullName>
    </submittedName>
</protein>